<evidence type="ECO:0000313" key="2">
    <source>
        <dbReference type="Proteomes" id="UP000887013"/>
    </source>
</evidence>
<proteinExistence type="predicted"/>
<evidence type="ECO:0000313" key="1">
    <source>
        <dbReference type="EMBL" id="GFT42490.1"/>
    </source>
</evidence>
<reference evidence="1" key="1">
    <citation type="submission" date="2020-08" db="EMBL/GenBank/DDBJ databases">
        <title>Multicomponent nature underlies the extraordinary mechanical properties of spider dragline silk.</title>
        <authorList>
            <person name="Kono N."/>
            <person name="Nakamura H."/>
            <person name="Mori M."/>
            <person name="Yoshida Y."/>
            <person name="Ohtoshi R."/>
            <person name="Malay A.D."/>
            <person name="Moran D.A.P."/>
            <person name="Tomita M."/>
            <person name="Numata K."/>
            <person name="Arakawa K."/>
        </authorList>
    </citation>
    <scope>NUCLEOTIDE SEQUENCE</scope>
</reference>
<dbReference type="EMBL" id="BMAW01110294">
    <property type="protein sequence ID" value="GFT42490.1"/>
    <property type="molecule type" value="Genomic_DNA"/>
</dbReference>
<keyword evidence="2" id="KW-1185">Reference proteome</keyword>
<name>A0A8X6NYS2_NEPPI</name>
<accession>A0A8X6NYS2</accession>
<protein>
    <submittedName>
        <fullName evidence="1">Uncharacterized protein</fullName>
    </submittedName>
</protein>
<organism evidence="1 2">
    <name type="scientific">Nephila pilipes</name>
    <name type="common">Giant wood spider</name>
    <name type="synonym">Nephila maculata</name>
    <dbReference type="NCBI Taxonomy" id="299642"/>
    <lineage>
        <taxon>Eukaryota</taxon>
        <taxon>Metazoa</taxon>
        <taxon>Ecdysozoa</taxon>
        <taxon>Arthropoda</taxon>
        <taxon>Chelicerata</taxon>
        <taxon>Arachnida</taxon>
        <taxon>Araneae</taxon>
        <taxon>Araneomorphae</taxon>
        <taxon>Entelegynae</taxon>
        <taxon>Araneoidea</taxon>
        <taxon>Nephilidae</taxon>
        <taxon>Nephila</taxon>
    </lineage>
</organism>
<sequence>MDRERDLLERFATDVVLFITSELSNGPEMRTGLSPAVQVFIKMCLTHIRRSMVQPDSAYFKIDFITEDQHRRLCETYIHELLSSDILENTVSSYLVVFTVLAIIGALCCKRGAEEASYDSIEYMIRYLDVLKSRGHIDENFLRDVQIFCEQFLES</sequence>
<dbReference type="Proteomes" id="UP000887013">
    <property type="component" value="Unassembled WGS sequence"/>
</dbReference>
<comment type="caution">
    <text evidence="1">The sequence shown here is derived from an EMBL/GenBank/DDBJ whole genome shotgun (WGS) entry which is preliminary data.</text>
</comment>
<gene>
    <name evidence="1" type="ORF">NPIL_2761</name>
</gene>
<dbReference type="AlphaFoldDB" id="A0A8X6NYS2"/>